<dbReference type="PANTHER" id="PTHR43948">
    <property type="entry name" value="DNAJ HOMOLOG SUBFAMILY B"/>
    <property type="match status" value="1"/>
</dbReference>
<feature type="domain" description="J" evidence="1">
    <location>
        <begin position="6"/>
        <end position="73"/>
    </location>
</feature>
<dbReference type="GO" id="GO:0044183">
    <property type="term" value="F:protein folding chaperone"/>
    <property type="evidence" value="ECO:0007669"/>
    <property type="project" value="TreeGrafter"/>
</dbReference>
<proteinExistence type="predicted"/>
<protein>
    <recommendedName>
        <fullName evidence="1">J domain-containing protein</fullName>
    </recommendedName>
</protein>
<dbReference type="GeneID" id="28934902"/>
<dbReference type="Proteomes" id="UP000054454">
    <property type="component" value="Unassembled WGS sequence"/>
</dbReference>
<keyword evidence="3" id="KW-1185">Reference proteome</keyword>
<dbReference type="GO" id="GO:0005737">
    <property type="term" value="C:cytoplasm"/>
    <property type="evidence" value="ECO:0007669"/>
    <property type="project" value="TreeGrafter"/>
</dbReference>
<dbReference type="PROSITE" id="PS50076">
    <property type="entry name" value="DNAJ_2"/>
    <property type="match status" value="1"/>
</dbReference>
<dbReference type="RefSeq" id="XP_018227551.1">
    <property type="nucleotide sequence ID" value="XM_018368700.1"/>
</dbReference>
<organism evidence="2 3">
    <name type="scientific">Pneumocystis carinii (strain B80)</name>
    <name type="common">Rat pneumocystis pneumonia agent</name>
    <name type="synonym">Pneumocystis carinii f. sp. carinii</name>
    <dbReference type="NCBI Taxonomy" id="1408658"/>
    <lineage>
        <taxon>Eukaryota</taxon>
        <taxon>Fungi</taxon>
        <taxon>Dikarya</taxon>
        <taxon>Ascomycota</taxon>
        <taxon>Taphrinomycotina</taxon>
        <taxon>Pneumocystomycetes</taxon>
        <taxon>Pneumocystaceae</taxon>
        <taxon>Pneumocystis</taxon>
    </lineage>
</organism>
<dbReference type="Pfam" id="PF00226">
    <property type="entry name" value="DnaJ"/>
    <property type="match status" value="1"/>
</dbReference>
<reference evidence="3" key="1">
    <citation type="journal article" date="2016" name="Nat. Commun.">
        <title>Genome analysis of three Pneumocystis species reveals adaptation mechanisms to life exclusively in mammalian hosts.</title>
        <authorList>
            <person name="Ma L."/>
            <person name="Chen Z."/>
            <person name="Huang D.W."/>
            <person name="Kutty G."/>
            <person name="Ishihara M."/>
            <person name="Wang H."/>
            <person name="Abouelleil A."/>
            <person name="Bishop L."/>
            <person name="Davey E."/>
            <person name="Deng R."/>
            <person name="Deng X."/>
            <person name="Fan L."/>
            <person name="Fantoni G."/>
            <person name="Fitzgerald M."/>
            <person name="Gogineni E."/>
            <person name="Goldberg J.M."/>
            <person name="Handley G."/>
            <person name="Hu X."/>
            <person name="Huber C."/>
            <person name="Jiao X."/>
            <person name="Jones K."/>
            <person name="Levin J.Z."/>
            <person name="Liu Y."/>
            <person name="Macdonald P."/>
            <person name="Melnikov A."/>
            <person name="Raley C."/>
            <person name="Sassi M."/>
            <person name="Sherman B.T."/>
            <person name="Song X."/>
            <person name="Sykes S."/>
            <person name="Tran B."/>
            <person name="Walsh L."/>
            <person name="Xia Y."/>
            <person name="Yang J."/>
            <person name="Young S."/>
            <person name="Zeng Q."/>
            <person name="Zheng X."/>
            <person name="Stephens R."/>
            <person name="Nusbaum C."/>
            <person name="Birren B.W."/>
            <person name="Azadi P."/>
            <person name="Lempicki R.A."/>
            <person name="Cuomo C.A."/>
            <person name="Kovacs J.A."/>
        </authorList>
    </citation>
    <scope>NUCLEOTIDE SEQUENCE [LARGE SCALE GENOMIC DNA]</scope>
    <source>
        <strain evidence="3">B80</strain>
    </source>
</reference>
<dbReference type="SMART" id="SM00271">
    <property type="entry name" value="DnaJ"/>
    <property type="match status" value="1"/>
</dbReference>
<accession>A0A0W4ZSS2</accession>
<dbReference type="AlphaFoldDB" id="A0A0W4ZSS2"/>
<dbReference type="InterPro" id="IPR036869">
    <property type="entry name" value="J_dom_sf"/>
</dbReference>
<dbReference type="InterPro" id="IPR001623">
    <property type="entry name" value="DnaJ_domain"/>
</dbReference>
<name>A0A0W4ZSS2_PNEC8</name>
<dbReference type="EMBL" id="LFVZ01000001">
    <property type="protein sequence ID" value="KTW31435.1"/>
    <property type="molecule type" value="Genomic_DNA"/>
</dbReference>
<dbReference type="GO" id="GO:0005634">
    <property type="term" value="C:nucleus"/>
    <property type="evidence" value="ECO:0007669"/>
    <property type="project" value="TreeGrafter"/>
</dbReference>
<dbReference type="GO" id="GO:0051082">
    <property type="term" value="F:unfolded protein binding"/>
    <property type="evidence" value="ECO:0007669"/>
    <property type="project" value="TreeGrafter"/>
</dbReference>
<dbReference type="VEuPathDB" id="FungiDB:T552_00078"/>
<sequence length="165" mass="19853">MGLLRSPYETLSLERTATKEEIRKAYMREALANHPDKVPVEHRAAAEHRFKEVKEAYEVLYDDNKRRLFDMYGLECAPPETVHERSVNVRMNDLGADWFMSAHEQFIQHMFPQQTMQSFFSEFHTFPRFSRNISTSIFDDVSFMNRYMDPFDFFDEIFADPWFRR</sequence>
<dbReference type="Gene3D" id="1.10.287.110">
    <property type="entry name" value="DnaJ domain"/>
    <property type="match status" value="1"/>
</dbReference>
<evidence type="ECO:0000259" key="1">
    <source>
        <dbReference type="PROSITE" id="PS50076"/>
    </source>
</evidence>
<dbReference type="PANTHER" id="PTHR43948:SF10">
    <property type="entry name" value="MRJ, ISOFORM E"/>
    <property type="match status" value="1"/>
</dbReference>
<dbReference type="CDD" id="cd06257">
    <property type="entry name" value="DnaJ"/>
    <property type="match status" value="1"/>
</dbReference>
<dbReference type="OrthoDB" id="10250354at2759"/>
<dbReference type="GO" id="GO:0051087">
    <property type="term" value="F:protein-folding chaperone binding"/>
    <property type="evidence" value="ECO:0007669"/>
    <property type="project" value="TreeGrafter"/>
</dbReference>
<evidence type="ECO:0000313" key="2">
    <source>
        <dbReference type="EMBL" id="KTW31435.1"/>
    </source>
</evidence>
<comment type="caution">
    <text evidence="2">The sequence shown here is derived from an EMBL/GenBank/DDBJ whole genome shotgun (WGS) entry which is preliminary data.</text>
</comment>
<evidence type="ECO:0000313" key="3">
    <source>
        <dbReference type="Proteomes" id="UP000054454"/>
    </source>
</evidence>
<gene>
    <name evidence="2" type="ORF">T552_00078</name>
</gene>
<dbReference type="PRINTS" id="PR00625">
    <property type="entry name" value="JDOMAIN"/>
</dbReference>
<dbReference type="PROSITE" id="PS00636">
    <property type="entry name" value="DNAJ_1"/>
    <property type="match status" value="1"/>
</dbReference>
<dbReference type="InterPro" id="IPR018253">
    <property type="entry name" value="DnaJ_domain_CS"/>
</dbReference>
<dbReference type="SUPFAM" id="SSF46565">
    <property type="entry name" value="Chaperone J-domain"/>
    <property type="match status" value="1"/>
</dbReference>